<dbReference type="CDD" id="cd05800">
    <property type="entry name" value="PGM_like2"/>
    <property type="match status" value="1"/>
</dbReference>
<feature type="domain" description="Alpha-D-phosphohexomutase C-terminal" evidence="8">
    <location>
        <begin position="401"/>
        <end position="454"/>
    </location>
</feature>
<gene>
    <name evidence="12" type="ORF">ENN50_01525</name>
</gene>
<dbReference type="InterPro" id="IPR005843">
    <property type="entry name" value="A-D-PHexomutase_C"/>
</dbReference>
<dbReference type="InterPro" id="IPR005846">
    <property type="entry name" value="A-D-PHexomutase_a/b/a-III"/>
</dbReference>
<dbReference type="GO" id="GO:0006166">
    <property type="term" value="P:purine ribonucleoside salvage"/>
    <property type="evidence" value="ECO:0007669"/>
    <property type="project" value="TreeGrafter"/>
</dbReference>
<comment type="cofactor">
    <cofactor evidence="1">
        <name>Mg(2+)</name>
        <dbReference type="ChEBI" id="CHEBI:18420"/>
    </cofactor>
</comment>
<evidence type="ECO:0000313" key="12">
    <source>
        <dbReference type="EMBL" id="HED30376.1"/>
    </source>
</evidence>
<dbReference type="InterPro" id="IPR005845">
    <property type="entry name" value="A-D-PHexomutase_a/b/a-II"/>
</dbReference>
<evidence type="ECO:0000256" key="1">
    <source>
        <dbReference type="ARBA" id="ARBA00001946"/>
    </source>
</evidence>
<evidence type="ECO:0000259" key="11">
    <source>
        <dbReference type="Pfam" id="PF02880"/>
    </source>
</evidence>
<keyword evidence="5 7" id="KW-0460">Magnesium</keyword>
<keyword evidence="3" id="KW-0597">Phosphoprotein</keyword>
<feature type="domain" description="Alpha-D-phosphohexomutase alpha/beta/alpha" evidence="11">
    <location>
        <begin position="260"/>
        <end position="371"/>
    </location>
</feature>
<evidence type="ECO:0000259" key="9">
    <source>
        <dbReference type="Pfam" id="PF02878"/>
    </source>
</evidence>
<dbReference type="Gene3D" id="3.40.120.10">
    <property type="entry name" value="Alpha-D-Glucose-1,6-Bisphosphate, subunit A, domain 3"/>
    <property type="match status" value="3"/>
</dbReference>
<keyword evidence="4 7" id="KW-0479">Metal-binding</keyword>
<dbReference type="SUPFAM" id="SSF53738">
    <property type="entry name" value="Phosphoglucomutase, first 3 domains"/>
    <property type="match status" value="2"/>
</dbReference>
<dbReference type="AlphaFoldDB" id="A0A831SP43"/>
<dbReference type="InterPro" id="IPR005841">
    <property type="entry name" value="Alpha-D-phosphohexomutase_SF"/>
</dbReference>
<dbReference type="GO" id="GO:0005975">
    <property type="term" value="P:carbohydrate metabolic process"/>
    <property type="evidence" value="ECO:0007669"/>
    <property type="project" value="InterPro"/>
</dbReference>
<dbReference type="Pfam" id="PF00408">
    <property type="entry name" value="PGM_PMM_IV"/>
    <property type="match status" value="1"/>
</dbReference>
<organism evidence="12">
    <name type="scientific">Prosthecochloris aestuarii</name>
    <dbReference type="NCBI Taxonomy" id="1102"/>
    <lineage>
        <taxon>Bacteria</taxon>
        <taxon>Pseudomonadati</taxon>
        <taxon>Chlorobiota</taxon>
        <taxon>Chlorobiia</taxon>
        <taxon>Chlorobiales</taxon>
        <taxon>Chlorobiaceae</taxon>
        <taxon>Prosthecochloris</taxon>
    </lineage>
</organism>
<dbReference type="Pfam" id="PF02878">
    <property type="entry name" value="PGM_PMM_I"/>
    <property type="match status" value="1"/>
</dbReference>
<evidence type="ECO:0000256" key="5">
    <source>
        <dbReference type="ARBA" id="ARBA00022842"/>
    </source>
</evidence>
<evidence type="ECO:0000259" key="8">
    <source>
        <dbReference type="Pfam" id="PF00408"/>
    </source>
</evidence>
<evidence type="ECO:0000256" key="7">
    <source>
        <dbReference type="RuleBase" id="RU004326"/>
    </source>
</evidence>
<dbReference type="PRINTS" id="PR00509">
    <property type="entry name" value="PGMPMM"/>
</dbReference>
<dbReference type="Gene3D" id="3.30.310.50">
    <property type="entry name" value="Alpha-D-phosphohexomutase, C-terminal domain"/>
    <property type="match status" value="1"/>
</dbReference>
<proteinExistence type="inferred from homology"/>
<protein>
    <submittedName>
        <fullName evidence="12">Phosphoglucomutase/phosphomannomutase family protein</fullName>
    </submittedName>
</protein>
<evidence type="ECO:0000259" key="10">
    <source>
        <dbReference type="Pfam" id="PF02879"/>
    </source>
</evidence>
<evidence type="ECO:0000256" key="2">
    <source>
        <dbReference type="ARBA" id="ARBA00010231"/>
    </source>
</evidence>
<feature type="domain" description="Alpha-D-phosphohexomutase alpha/beta/alpha" evidence="9">
    <location>
        <begin position="4"/>
        <end position="135"/>
    </location>
</feature>
<dbReference type="InterPro" id="IPR016055">
    <property type="entry name" value="A-D-PHexomutase_a/b/a-I/II/III"/>
</dbReference>
<keyword evidence="6" id="KW-0413">Isomerase</keyword>
<dbReference type="PANTHER" id="PTHR45745:SF1">
    <property type="entry name" value="PHOSPHOGLUCOMUTASE 2B-RELATED"/>
    <property type="match status" value="1"/>
</dbReference>
<dbReference type="Pfam" id="PF02879">
    <property type="entry name" value="PGM_PMM_II"/>
    <property type="match status" value="1"/>
</dbReference>
<dbReference type="PANTHER" id="PTHR45745">
    <property type="entry name" value="PHOSPHOMANNOMUTASE 45A"/>
    <property type="match status" value="1"/>
</dbReference>
<reference evidence="12" key="1">
    <citation type="journal article" date="2020" name="mSystems">
        <title>Genome- and Community-Level Interaction Insights into Carbon Utilization and Element Cycling Functions of Hydrothermarchaeota in Hydrothermal Sediment.</title>
        <authorList>
            <person name="Zhou Z."/>
            <person name="Liu Y."/>
            <person name="Xu W."/>
            <person name="Pan J."/>
            <person name="Luo Z.H."/>
            <person name="Li M."/>
        </authorList>
    </citation>
    <scope>NUCLEOTIDE SEQUENCE [LARGE SCALE GENOMIC DNA]</scope>
    <source>
        <strain evidence="12">SpSt-1181</strain>
    </source>
</reference>
<sequence length="460" mass="51590">MQVRFGTDGWRAVIAKDFTFDNLKLVTLATARYFLNHTDHSRGICVGYDSRFMSEEFARYSAEVLASEGLRVFLSDSFVPTPAVSLYIKQQKLAGGIMITASHNPPVYNGFKIKDAYGGSALPASISLVEDYLRKVNPGEPLQERRDLVETIDLNNFYIRHLRSVIDIDTIRDSQITIAHNAMFGAGQNIITTLFDESMVNSYHCSRNPGFMGINPEPAPQNITDFVEFFKEVKTDVGIINDGDADRIGMLDENGTYIDAHKIFAILLKYLVEDKGMKGEIAKTFALTDVIDRICSKHALTLHTLPVGFKYVSQLMTERDILIGGEESGGIGTTSYLPERDGIYIGLLVLEIMAKKKKTLSQLVDELFEEYGRFYYHRNDLHVSDTVKEAIIERASKGDLKKIAQFRVTGFNDLDGFKYHFEGGWLLIRPSGTEPLLRLYSEADTPEKVEQALAFAANLA</sequence>
<dbReference type="EMBL" id="DSBW01000034">
    <property type="protein sequence ID" value="HED30376.1"/>
    <property type="molecule type" value="Genomic_DNA"/>
</dbReference>
<dbReference type="InterPro" id="IPR005844">
    <property type="entry name" value="A-D-PHexomutase_a/b/a-I"/>
</dbReference>
<feature type="domain" description="Alpha-D-phosphohexomutase alpha/beta/alpha" evidence="10">
    <location>
        <begin position="158"/>
        <end position="255"/>
    </location>
</feature>
<dbReference type="Proteomes" id="UP000886335">
    <property type="component" value="Unassembled WGS sequence"/>
</dbReference>
<evidence type="ECO:0000256" key="3">
    <source>
        <dbReference type="ARBA" id="ARBA00022553"/>
    </source>
</evidence>
<dbReference type="Pfam" id="PF02880">
    <property type="entry name" value="PGM_PMM_III"/>
    <property type="match status" value="1"/>
</dbReference>
<dbReference type="InterPro" id="IPR016066">
    <property type="entry name" value="A-D-PHexomutase_CS"/>
</dbReference>
<evidence type="ECO:0000256" key="4">
    <source>
        <dbReference type="ARBA" id="ARBA00022723"/>
    </source>
</evidence>
<evidence type="ECO:0000256" key="6">
    <source>
        <dbReference type="ARBA" id="ARBA00023235"/>
    </source>
</evidence>
<name>A0A831SP43_PROAE</name>
<dbReference type="PROSITE" id="PS00710">
    <property type="entry name" value="PGM_PMM"/>
    <property type="match status" value="1"/>
</dbReference>
<dbReference type="GO" id="GO:0000287">
    <property type="term" value="F:magnesium ion binding"/>
    <property type="evidence" value="ECO:0007669"/>
    <property type="project" value="InterPro"/>
</dbReference>
<dbReference type="SUPFAM" id="SSF55957">
    <property type="entry name" value="Phosphoglucomutase, C-terminal domain"/>
    <property type="match status" value="1"/>
</dbReference>
<dbReference type="InterPro" id="IPR036900">
    <property type="entry name" value="A-D-PHexomutase_C_sf"/>
</dbReference>
<dbReference type="GO" id="GO:0008973">
    <property type="term" value="F:phosphopentomutase activity"/>
    <property type="evidence" value="ECO:0007669"/>
    <property type="project" value="TreeGrafter"/>
</dbReference>
<comment type="caution">
    <text evidence="12">The sequence shown here is derived from an EMBL/GenBank/DDBJ whole genome shotgun (WGS) entry which is preliminary data.</text>
</comment>
<accession>A0A831SP43</accession>
<comment type="similarity">
    <text evidence="2 7">Belongs to the phosphohexose mutase family.</text>
</comment>